<gene>
    <name evidence="6" type="ORF">HTAM1171_LOCUS555</name>
</gene>
<dbReference type="InterPro" id="IPR000340">
    <property type="entry name" value="Dual-sp_phosphatase_cat-dom"/>
</dbReference>
<dbReference type="SMART" id="SM00195">
    <property type="entry name" value="DSPc"/>
    <property type="match status" value="1"/>
</dbReference>
<dbReference type="AlphaFoldDB" id="A0A7S2DZU9"/>
<evidence type="ECO:0000256" key="3">
    <source>
        <dbReference type="SAM" id="MobiDB-lite"/>
    </source>
</evidence>
<dbReference type="Pfam" id="PF00782">
    <property type="entry name" value="DSPc"/>
    <property type="match status" value="1"/>
</dbReference>
<evidence type="ECO:0000256" key="2">
    <source>
        <dbReference type="ARBA" id="ARBA00022912"/>
    </source>
</evidence>
<feature type="domain" description="Tyrosine specific protein phosphatases" evidence="5">
    <location>
        <begin position="183"/>
        <end position="242"/>
    </location>
</feature>
<keyword evidence="2" id="KW-0904">Protein phosphatase</keyword>
<reference evidence="6" key="1">
    <citation type="submission" date="2021-01" db="EMBL/GenBank/DDBJ databases">
        <authorList>
            <person name="Corre E."/>
            <person name="Pelletier E."/>
            <person name="Niang G."/>
            <person name="Scheremetjew M."/>
            <person name="Finn R."/>
            <person name="Kale V."/>
            <person name="Holt S."/>
            <person name="Cochrane G."/>
            <person name="Meng A."/>
            <person name="Brown T."/>
            <person name="Cohen L."/>
        </authorList>
    </citation>
    <scope>NUCLEOTIDE SEQUENCE</scope>
    <source>
        <strain evidence="6">CCMP826</strain>
    </source>
</reference>
<dbReference type="PROSITE" id="PS00383">
    <property type="entry name" value="TYR_PHOSPHATASE_1"/>
    <property type="match status" value="1"/>
</dbReference>
<evidence type="ECO:0000259" key="4">
    <source>
        <dbReference type="PROSITE" id="PS50054"/>
    </source>
</evidence>
<dbReference type="PROSITE" id="PS50054">
    <property type="entry name" value="TYR_PHOSPHATASE_DUAL"/>
    <property type="match status" value="1"/>
</dbReference>
<evidence type="ECO:0000256" key="1">
    <source>
        <dbReference type="ARBA" id="ARBA00022801"/>
    </source>
</evidence>
<dbReference type="GO" id="GO:0004721">
    <property type="term" value="F:phosphoprotein phosphatase activity"/>
    <property type="evidence" value="ECO:0007669"/>
    <property type="project" value="UniProtKB-KW"/>
</dbReference>
<dbReference type="SUPFAM" id="SSF52799">
    <property type="entry name" value="(Phosphotyrosine protein) phosphatases II"/>
    <property type="match status" value="1"/>
</dbReference>
<dbReference type="InterPro" id="IPR000387">
    <property type="entry name" value="Tyr_Pase_dom"/>
</dbReference>
<name>A0A7S2DZU9_9STRA</name>
<dbReference type="InterPro" id="IPR016130">
    <property type="entry name" value="Tyr_Pase_AS"/>
</dbReference>
<feature type="domain" description="Tyrosine-protein phosphatase" evidence="4">
    <location>
        <begin position="114"/>
        <end position="264"/>
    </location>
</feature>
<dbReference type="EMBL" id="HBGV01000893">
    <property type="protein sequence ID" value="CAD9467609.1"/>
    <property type="molecule type" value="Transcribed_RNA"/>
</dbReference>
<evidence type="ECO:0000313" key="6">
    <source>
        <dbReference type="EMBL" id="CAD9467609.1"/>
    </source>
</evidence>
<sequence>MARHDDSKGTKHSATNKNPVPSPSSSSFKQKKWWNDSTSTHDPPSPITTTKTTTTFSSILLIRKLPLKALFYTTLTLYILNQKHLLPKPLSRIVSKVLFWPTLPITASKRIGKWWSTNVDDVVIIGGAPFGFLNMPERLYHDHGVRAVINLCDEYKGPTHKYKKLGMEQLWLRTVDHFEPSLDDIKKAVTFIQKNKQQNKKVYVHCRAGHGRSAAIVFAWLLHKDPYTVEPKALNEYFCMQRNVRKTLWKQTNIKQYHAWLKKK</sequence>
<evidence type="ECO:0008006" key="7">
    <source>
        <dbReference type="Google" id="ProtNLM"/>
    </source>
</evidence>
<dbReference type="InterPro" id="IPR020422">
    <property type="entry name" value="TYR_PHOSPHATASE_DUAL_dom"/>
</dbReference>
<dbReference type="PANTHER" id="PTHR46274:SF6">
    <property type="entry name" value="TYR_PHOSPHATASE_2 DOMAIN-CONTAINING PROTEIN"/>
    <property type="match status" value="1"/>
</dbReference>
<organism evidence="6">
    <name type="scientific">Helicotheca tamesis</name>
    <dbReference type="NCBI Taxonomy" id="374047"/>
    <lineage>
        <taxon>Eukaryota</taxon>
        <taxon>Sar</taxon>
        <taxon>Stramenopiles</taxon>
        <taxon>Ochrophyta</taxon>
        <taxon>Bacillariophyta</taxon>
        <taxon>Mediophyceae</taxon>
        <taxon>Lithodesmiophycidae</taxon>
        <taxon>Lithodesmiales</taxon>
        <taxon>Lithodesmiaceae</taxon>
        <taxon>Helicotheca</taxon>
    </lineage>
</organism>
<evidence type="ECO:0000259" key="5">
    <source>
        <dbReference type="PROSITE" id="PS50056"/>
    </source>
</evidence>
<accession>A0A7S2DZU9</accession>
<protein>
    <recommendedName>
        <fullName evidence="7">Tyrosine specific protein phosphatases domain-containing protein</fullName>
    </recommendedName>
</protein>
<feature type="region of interest" description="Disordered" evidence="3">
    <location>
        <begin position="1"/>
        <end position="49"/>
    </location>
</feature>
<proteinExistence type="predicted"/>
<dbReference type="InterPro" id="IPR029021">
    <property type="entry name" value="Prot-tyrosine_phosphatase-like"/>
</dbReference>
<dbReference type="PROSITE" id="PS50056">
    <property type="entry name" value="TYR_PHOSPHATASE_2"/>
    <property type="match status" value="1"/>
</dbReference>
<dbReference type="PANTHER" id="PTHR46274">
    <property type="entry name" value="PHOSPHATIDYLINOSITOL PHOSPHATASE"/>
    <property type="match status" value="1"/>
</dbReference>
<keyword evidence="1" id="KW-0378">Hydrolase</keyword>
<dbReference type="Gene3D" id="3.90.190.10">
    <property type="entry name" value="Protein tyrosine phosphatase superfamily"/>
    <property type="match status" value="1"/>
</dbReference>